<evidence type="ECO:0000313" key="3">
    <source>
        <dbReference type="Proteomes" id="UP001314263"/>
    </source>
</evidence>
<dbReference type="SUPFAM" id="SSF54909">
    <property type="entry name" value="Dimeric alpha+beta barrel"/>
    <property type="match status" value="1"/>
</dbReference>
<dbReference type="InterPro" id="IPR011008">
    <property type="entry name" value="Dimeric_a/b-barrel"/>
</dbReference>
<dbReference type="InterPro" id="IPR051807">
    <property type="entry name" value="Sec-metab_biosynth-assoc"/>
</dbReference>
<accession>A0AAV1HVM7</accession>
<dbReference type="PANTHER" id="PTHR33606">
    <property type="entry name" value="PROTEIN YCII"/>
    <property type="match status" value="1"/>
</dbReference>
<dbReference type="Pfam" id="PF03795">
    <property type="entry name" value="YCII"/>
    <property type="match status" value="1"/>
</dbReference>
<comment type="caution">
    <text evidence="2">The sequence shown here is derived from an EMBL/GenBank/DDBJ whole genome shotgun (WGS) entry which is preliminary data.</text>
</comment>
<protein>
    <recommendedName>
        <fullName evidence="1">YCII-related domain-containing protein</fullName>
    </recommendedName>
</protein>
<reference evidence="2 3" key="1">
    <citation type="submission" date="2023-10" db="EMBL/GenBank/DDBJ databases">
        <authorList>
            <person name="Maclean D."/>
            <person name="Macfadyen A."/>
        </authorList>
    </citation>
    <scope>NUCLEOTIDE SEQUENCE [LARGE SCALE GENOMIC DNA]</scope>
</reference>
<dbReference type="Proteomes" id="UP001314263">
    <property type="component" value="Unassembled WGS sequence"/>
</dbReference>
<proteinExistence type="predicted"/>
<dbReference type="EMBL" id="CAUYUE010000002">
    <property type="protein sequence ID" value="CAK0738959.1"/>
    <property type="molecule type" value="Genomic_DNA"/>
</dbReference>
<dbReference type="InterPro" id="IPR005545">
    <property type="entry name" value="YCII"/>
</dbReference>
<evidence type="ECO:0000259" key="1">
    <source>
        <dbReference type="Pfam" id="PF03795"/>
    </source>
</evidence>
<feature type="domain" description="YCII-related" evidence="1">
    <location>
        <begin position="32"/>
        <end position="113"/>
    </location>
</feature>
<dbReference type="AlphaFoldDB" id="A0AAV1HVM7"/>
<dbReference type="Gene3D" id="3.30.70.1060">
    <property type="entry name" value="Dimeric alpha+beta barrel"/>
    <property type="match status" value="1"/>
</dbReference>
<gene>
    <name evidence="2" type="ORF">CVIRNUC_001117</name>
</gene>
<keyword evidence="3" id="KW-1185">Reference proteome</keyword>
<sequence length="120" mass="13724">MSCRYLLNRLGTRAVHSRRRMTTQASAAPTYHVLQYKYVPDILEKRGPFREQHLAAASQKKDEGKVVLAGALADPVDSALFIWKNSSQEEIEQFVKDDVYVHNKLVSDWSIRPYMVMIAA</sequence>
<evidence type="ECO:0000313" key="2">
    <source>
        <dbReference type="EMBL" id="CAK0738959.1"/>
    </source>
</evidence>
<name>A0AAV1HVM7_9CHLO</name>
<organism evidence="2 3">
    <name type="scientific">Coccomyxa viridis</name>
    <dbReference type="NCBI Taxonomy" id="1274662"/>
    <lineage>
        <taxon>Eukaryota</taxon>
        <taxon>Viridiplantae</taxon>
        <taxon>Chlorophyta</taxon>
        <taxon>core chlorophytes</taxon>
        <taxon>Trebouxiophyceae</taxon>
        <taxon>Trebouxiophyceae incertae sedis</taxon>
        <taxon>Coccomyxaceae</taxon>
        <taxon>Coccomyxa</taxon>
    </lineage>
</organism>
<dbReference type="PANTHER" id="PTHR33606:SF3">
    <property type="entry name" value="PROTEIN YCII"/>
    <property type="match status" value="1"/>
</dbReference>